<feature type="compositionally biased region" description="Basic and acidic residues" evidence="1">
    <location>
        <begin position="35"/>
        <end position="44"/>
    </location>
</feature>
<feature type="compositionally biased region" description="Acidic residues" evidence="1">
    <location>
        <begin position="52"/>
        <end position="63"/>
    </location>
</feature>
<protein>
    <submittedName>
        <fullName evidence="2">Uncharacterized protein</fullName>
    </submittedName>
</protein>
<name>A0A2K3LZP0_TRIPR</name>
<dbReference type="Gene3D" id="1.20.5.650">
    <property type="entry name" value="Single helix bin"/>
    <property type="match status" value="1"/>
</dbReference>
<gene>
    <name evidence="2" type="ORF">L195_g040055</name>
</gene>
<dbReference type="AlphaFoldDB" id="A0A2K3LZP0"/>
<dbReference type="Proteomes" id="UP000236291">
    <property type="component" value="Unassembled WGS sequence"/>
</dbReference>
<dbReference type="EMBL" id="ASHM01045374">
    <property type="protein sequence ID" value="PNX84004.1"/>
    <property type="molecule type" value="Genomic_DNA"/>
</dbReference>
<accession>A0A2K3LZP0</accession>
<feature type="region of interest" description="Disordered" evidence="1">
    <location>
        <begin position="28"/>
        <end position="63"/>
    </location>
</feature>
<reference evidence="2 3" key="2">
    <citation type="journal article" date="2017" name="Front. Plant Sci.">
        <title>Gene Classification and Mining of Molecular Markers Useful in Red Clover (Trifolium pratense) Breeding.</title>
        <authorList>
            <person name="Istvanek J."/>
            <person name="Dluhosova J."/>
            <person name="Dluhos P."/>
            <person name="Patkova L."/>
            <person name="Nedelnik J."/>
            <person name="Repkova J."/>
        </authorList>
    </citation>
    <scope>NUCLEOTIDE SEQUENCE [LARGE SCALE GENOMIC DNA]</scope>
    <source>
        <strain evidence="3">cv. Tatra</strain>
        <tissue evidence="2">Young leaves</tissue>
    </source>
</reference>
<reference evidence="2 3" key="1">
    <citation type="journal article" date="2014" name="Am. J. Bot.">
        <title>Genome assembly and annotation for red clover (Trifolium pratense; Fabaceae).</title>
        <authorList>
            <person name="Istvanek J."/>
            <person name="Jaros M."/>
            <person name="Krenek A."/>
            <person name="Repkova J."/>
        </authorList>
    </citation>
    <scope>NUCLEOTIDE SEQUENCE [LARGE SCALE GENOMIC DNA]</scope>
    <source>
        <strain evidence="3">cv. Tatra</strain>
        <tissue evidence="2">Young leaves</tissue>
    </source>
</reference>
<evidence type="ECO:0000313" key="2">
    <source>
        <dbReference type="EMBL" id="PNX84004.1"/>
    </source>
</evidence>
<organism evidence="2 3">
    <name type="scientific">Trifolium pratense</name>
    <name type="common">Red clover</name>
    <dbReference type="NCBI Taxonomy" id="57577"/>
    <lineage>
        <taxon>Eukaryota</taxon>
        <taxon>Viridiplantae</taxon>
        <taxon>Streptophyta</taxon>
        <taxon>Embryophyta</taxon>
        <taxon>Tracheophyta</taxon>
        <taxon>Spermatophyta</taxon>
        <taxon>Magnoliopsida</taxon>
        <taxon>eudicotyledons</taxon>
        <taxon>Gunneridae</taxon>
        <taxon>Pentapetalae</taxon>
        <taxon>rosids</taxon>
        <taxon>fabids</taxon>
        <taxon>Fabales</taxon>
        <taxon>Fabaceae</taxon>
        <taxon>Papilionoideae</taxon>
        <taxon>50 kb inversion clade</taxon>
        <taxon>NPAAA clade</taxon>
        <taxon>Hologalegina</taxon>
        <taxon>IRL clade</taxon>
        <taxon>Trifolieae</taxon>
        <taxon>Trifolium</taxon>
    </lineage>
</organism>
<evidence type="ECO:0000256" key="1">
    <source>
        <dbReference type="SAM" id="MobiDB-lite"/>
    </source>
</evidence>
<evidence type="ECO:0000313" key="3">
    <source>
        <dbReference type="Proteomes" id="UP000236291"/>
    </source>
</evidence>
<comment type="caution">
    <text evidence="2">The sequence shown here is derived from an EMBL/GenBank/DDBJ whole genome shotgun (WGS) entry which is preliminary data.</text>
</comment>
<sequence length="100" mass="12029">MMKMMNTIKMVMKIMNTRKYNFPDSEFKASTSKDLPCEQKHCEDDTSAAAQDESESFSDIDDEEVEGYLCIEQEKHYRRLMWEHEYQDSHEEMMQRLDQT</sequence>
<proteinExistence type="predicted"/>